<sequence>MAVQRRLEAVGLQRYGDILNQAGYDLDDVEYFQSLPIEELQIVAEEELYMGETDRDAFLNAMRADFQADIDDHIDAAEDRNETSRAECIRQKTHFHRLGVRSALLIFGEYLGHVDTVRFSQTFFGAKKYLRWCLRKPQVARMDLLSAMARRELEPLREAIRSAKSHEDLIEHQLQEARVLEEELVQIDLTLQTIRKGLRSGALDEFSAAALEDAVALGIGDHPDVVELRNLDFRASLPRDIRPPTFADGARFGI</sequence>
<accession>A0A7R9YDC1</accession>
<dbReference type="AlphaFoldDB" id="A0A7R9YDC1"/>
<protein>
    <submittedName>
        <fullName evidence="1">Uncharacterized protein</fullName>
    </submittedName>
</protein>
<gene>
    <name evidence="1" type="ORF">PPYR1160_LOCUS8969</name>
</gene>
<reference evidence="1" key="1">
    <citation type="submission" date="2021-01" db="EMBL/GenBank/DDBJ databases">
        <authorList>
            <person name="Corre E."/>
            <person name="Pelletier E."/>
            <person name="Niang G."/>
            <person name="Scheremetjew M."/>
            <person name="Finn R."/>
            <person name="Kale V."/>
            <person name="Holt S."/>
            <person name="Cochrane G."/>
            <person name="Meng A."/>
            <person name="Brown T."/>
            <person name="Cohen L."/>
        </authorList>
    </citation>
    <scope>NUCLEOTIDE SEQUENCE</scope>
    <source>
        <strain evidence="1">CCMP2078</strain>
    </source>
</reference>
<name>A0A7R9YDC1_9STRA</name>
<evidence type="ECO:0000313" key="1">
    <source>
        <dbReference type="EMBL" id="CAD8259467.1"/>
    </source>
</evidence>
<organism evidence="1">
    <name type="scientific">Pinguiococcus pyrenoidosus</name>
    <dbReference type="NCBI Taxonomy" id="172671"/>
    <lineage>
        <taxon>Eukaryota</taxon>
        <taxon>Sar</taxon>
        <taxon>Stramenopiles</taxon>
        <taxon>Ochrophyta</taxon>
        <taxon>Pinguiophyceae</taxon>
        <taxon>Pinguiochrysidales</taxon>
        <taxon>Pinguiochrysidaceae</taxon>
        <taxon>Pinguiococcus</taxon>
    </lineage>
</organism>
<dbReference type="EMBL" id="HBEA01011743">
    <property type="protein sequence ID" value="CAD8259467.1"/>
    <property type="molecule type" value="Transcribed_RNA"/>
</dbReference>
<proteinExistence type="predicted"/>